<comment type="subcellular location">
    <subcellularLocation>
        <location evidence="1">Cell membrane</location>
    </subcellularLocation>
</comment>
<evidence type="ECO:0000259" key="9">
    <source>
        <dbReference type="Pfam" id="PF18967"/>
    </source>
</evidence>
<keyword evidence="6" id="KW-0051">Antiviral defense</keyword>
<gene>
    <name evidence="10" type="ORF">SDC9_111827</name>
</gene>
<evidence type="ECO:0000256" key="6">
    <source>
        <dbReference type="ARBA" id="ARBA00023118"/>
    </source>
</evidence>
<sequence>MEQREDSIARNIKTNEIKQTFLASAISDIATYIQLADTKISIIMGSLIALIAGILACYEPISQSFSDIKPCSWLGVIVIIFMLLYLLSTIAVFVFGILTIRGHVSAIGYKSKWFLSQSSKEYSFDLYKQDLQAMTDKDVIENMGAELYKLNDINRQKAKTMKWAIRSFATSLVAVAVIGILLLINAL</sequence>
<feature type="domain" description="Pycsar effector protein" evidence="9">
    <location>
        <begin position="22"/>
        <end position="182"/>
    </location>
</feature>
<dbReference type="InterPro" id="IPR043760">
    <property type="entry name" value="PycTM_dom"/>
</dbReference>
<dbReference type="EMBL" id="VSSQ01020237">
    <property type="protein sequence ID" value="MPM64936.1"/>
    <property type="molecule type" value="Genomic_DNA"/>
</dbReference>
<keyword evidence="2" id="KW-1003">Cell membrane</keyword>
<protein>
    <recommendedName>
        <fullName evidence="9">Pycsar effector protein domain-containing protein</fullName>
    </recommendedName>
</protein>
<proteinExistence type="predicted"/>
<evidence type="ECO:0000256" key="8">
    <source>
        <dbReference type="SAM" id="Phobius"/>
    </source>
</evidence>
<evidence type="ECO:0000256" key="1">
    <source>
        <dbReference type="ARBA" id="ARBA00004236"/>
    </source>
</evidence>
<comment type="caution">
    <text evidence="10">The sequence shown here is derived from an EMBL/GenBank/DDBJ whole genome shotgun (WGS) entry which is preliminary data.</text>
</comment>
<feature type="transmembrane region" description="Helical" evidence="8">
    <location>
        <begin position="42"/>
        <end position="61"/>
    </location>
</feature>
<accession>A0A645BIC7</accession>
<dbReference type="Pfam" id="PF18967">
    <property type="entry name" value="PycTM"/>
    <property type="match status" value="1"/>
</dbReference>
<keyword evidence="5 8" id="KW-1133">Transmembrane helix</keyword>
<evidence type="ECO:0000256" key="3">
    <source>
        <dbReference type="ARBA" id="ARBA00022692"/>
    </source>
</evidence>
<keyword evidence="7 8" id="KW-0472">Membrane</keyword>
<keyword evidence="4" id="KW-0547">Nucleotide-binding</keyword>
<evidence type="ECO:0000256" key="2">
    <source>
        <dbReference type="ARBA" id="ARBA00022475"/>
    </source>
</evidence>
<dbReference type="AlphaFoldDB" id="A0A645BIC7"/>
<feature type="transmembrane region" description="Helical" evidence="8">
    <location>
        <begin position="163"/>
        <end position="184"/>
    </location>
</feature>
<organism evidence="10">
    <name type="scientific">bioreactor metagenome</name>
    <dbReference type="NCBI Taxonomy" id="1076179"/>
    <lineage>
        <taxon>unclassified sequences</taxon>
        <taxon>metagenomes</taxon>
        <taxon>ecological metagenomes</taxon>
    </lineage>
</organism>
<evidence type="ECO:0000256" key="5">
    <source>
        <dbReference type="ARBA" id="ARBA00022989"/>
    </source>
</evidence>
<evidence type="ECO:0000313" key="10">
    <source>
        <dbReference type="EMBL" id="MPM64936.1"/>
    </source>
</evidence>
<evidence type="ECO:0000256" key="7">
    <source>
        <dbReference type="ARBA" id="ARBA00023136"/>
    </source>
</evidence>
<reference evidence="10" key="1">
    <citation type="submission" date="2019-08" db="EMBL/GenBank/DDBJ databases">
        <authorList>
            <person name="Kucharzyk K."/>
            <person name="Murdoch R.W."/>
            <person name="Higgins S."/>
            <person name="Loffler F."/>
        </authorList>
    </citation>
    <scope>NUCLEOTIDE SEQUENCE</scope>
</reference>
<keyword evidence="3 8" id="KW-0812">Transmembrane</keyword>
<name>A0A645BIC7_9ZZZZ</name>
<feature type="transmembrane region" description="Helical" evidence="8">
    <location>
        <begin position="73"/>
        <end position="100"/>
    </location>
</feature>
<evidence type="ECO:0000256" key="4">
    <source>
        <dbReference type="ARBA" id="ARBA00022741"/>
    </source>
</evidence>